<reference evidence="1 2" key="1">
    <citation type="submission" date="2014-04" db="EMBL/GenBank/DDBJ databases">
        <authorList>
            <consortium name="DOE Joint Genome Institute"/>
            <person name="Kuo A."/>
            <person name="Tarkka M."/>
            <person name="Buscot F."/>
            <person name="Kohler A."/>
            <person name="Nagy L.G."/>
            <person name="Floudas D."/>
            <person name="Copeland A."/>
            <person name="Barry K.W."/>
            <person name="Cichocki N."/>
            <person name="Veneault-Fourrey C."/>
            <person name="LaButti K."/>
            <person name="Lindquist E.A."/>
            <person name="Lipzen A."/>
            <person name="Lundell T."/>
            <person name="Morin E."/>
            <person name="Murat C."/>
            <person name="Sun H."/>
            <person name="Tunlid A."/>
            <person name="Henrissat B."/>
            <person name="Grigoriev I.V."/>
            <person name="Hibbett D.S."/>
            <person name="Martin F."/>
            <person name="Nordberg H.P."/>
            <person name="Cantor M.N."/>
            <person name="Hua S.X."/>
        </authorList>
    </citation>
    <scope>NUCLEOTIDE SEQUENCE [LARGE SCALE GENOMIC DNA]</scope>
    <source>
        <strain evidence="1 2">F 1598</strain>
    </source>
</reference>
<evidence type="ECO:0000313" key="2">
    <source>
        <dbReference type="Proteomes" id="UP000054166"/>
    </source>
</evidence>
<accession>A0A0C3CJ89</accession>
<protein>
    <submittedName>
        <fullName evidence="1">Uncharacterized protein</fullName>
    </submittedName>
</protein>
<dbReference type="AlphaFoldDB" id="A0A0C3CJ89"/>
<gene>
    <name evidence="1" type="ORF">PILCRDRAFT_812589</name>
</gene>
<evidence type="ECO:0000313" key="1">
    <source>
        <dbReference type="EMBL" id="KIM89782.1"/>
    </source>
</evidence>
<proteinExistence type="predicted"/>
<name>A0A0C3CJ89_PILCF</name>
<organism evidence="1 2">
    <name type="scientific">Piloderma croceum (strain F 1598)</name>
    <dbReference type="NCBI Taxonomy" id="765440"/>
    <lineage>
        <taxon>Eukaryota</taxon>
        <taxon>Fungi</taxon>
        <taxon>Dikarya</taxon>
        <taxon>Basidiomycota</taxon>
        <taxon>Agaricomycotina</taxon>
        <taxon>Agaricomycetes</taxon>
        <taxon>Agaricomycetidae</taxon>
        <taxon>Atheliales</taxon>
        <taxon>Atheliaceae</taxon>
        <taxon>Piloderma</taxon>
    </lineage>
</organism>
<dbReference type="EMBL" id="KN832974">
    <property type="protein sequence ID" value="KIM89782.1"/>
    <property type="molecule type" value="Genomic_DNA"/>
</dbReference>
<dbReference type="InParanoid" id="A0A0C3CJ89"/>
<keyword evidence="2" id="KW-1185">Reference proteome</keyword>
<dbReference type="Proteomes" id="UP000054166">
    <property type="component" value="Unassembled WGS sequence"/>
</dbReference>
<reference evidence="2" key="2">
    <citation type="submission" date="2015-01" db="EMBL/GenBank/DDBJ databases">
        <title>Evolutionary Origins and Diversification of the Mycorrhizal Mutualists.</title>
        <authorList>
            <consortium name="DOE Joint Genome Institute"/>
            <consortium name="Mycorrhizal Genomics Consortium"/>
            <person name="Kohler A."/>
            <person name="Kuo A."/>
            <person name="Nagy L.G."/>
            <person name="Floudas D."/>
            <person name="Copeland A."/>
            <person name="Barry K.W."/>
            <person name="Cichocki N."/>
            <person name="Veneault-Fourrey C."/>
            <person name="LaButti K."/>
            <person name="Lindquist E.A."/>
            <person name="Lipzen A."/>
            <person name="Lundell T."/>
            <person name="Morin E."/>
            <person name="Murat C."/>
            <person name="Riley R."/>
            <person name="Ohm R."/>
            <person name="Sun H."/>
            <person name="Tunlid A."/>
            <person name="Henrissat B."/>
            <person name="Grigoriev I.V."/>
            <person name="Hibbett D.S."/>
            <person name="Martin F."/>
        </authorList>
    </citation>
    <scope>NUCLEOTIDE SEQUENCE [LARGE SCALE GENOMIC DNA]</scope>
    <source>
        <strain evidence="2">F 1598</strain>
    </source>
</reference>
<sequence length="53" mass="6030">MCKKPVPLFLMTPLEWHELTPESCDKDTSRNILTIIPTQLLSLSADSWTDIIS</sequence>
<dbReference type="HOGENOM" id="CLU_3069485_0_0_1"/>